<reference evidence="1 4" key="2">
    <citation type="submission" date="2019-09" db="EMBL/GenBank/DDBJ databases">
        <title>Pararcticibacter amylolyticus gen. nov., sp. nov., isolated from a rottenly hemp rope, and reclassification of Pedobacter tournemirensis as Pararcticibacter tournemirensis comb. nov.</title>
        <authorList>
            <person name="Cai Y."/>
        </authorList>
    </citation>
    <scope>NUCLEOTIDE SEQUENCE [LARGE SCALE GENOMIC DNA]</scope>
    <source>
        <strain evidence="1 4">TF5-37.2-LB10</strain>
    </source>
</reference>
<evidence type="ECO:0008006" key="5">
    <source>
        <dbReference type="Google" id="ProtNLM"/>
    </source>
</evidence>
<keyword evidence="4" id="KW-1185">Reference proteome</keyword>
<evidence type="ECO:0000313" key="1">
    <source>
        <dbReference type="EMBL" id="KAA8476118.1"/>
    </source>
</evidence>
<dbReference type="OrthoDB" id="5380756at2"/>
<proteinExistence type="predicted"/>
<reference evidence="2 3" key="1">
    <citation type="submission" date="2018-12" db="EMBL/GenBank/DDBJ databases">
        <title>The Draft Genome Sequence of the Soil Bacterium Pedobacter tournemirensis R1.</title>
        <authorList>
            <person name="He J."/>
        </authorList>
    </citation>
    <scope>NUCLEOTIDE SEQUENCE [LARGE SCALE GENOMIC DNA]</scope>
    <source>
        <strain evidence="2 3">R1</strain>
    </source>
</reference>
<gene>
    <name evidence="2" type="ORF">EKH83_01305</name>
    <name evidence="1" type="ORF">F1649_20605</name>
</gene>
<dbReference type="EMBL" id="RXOC01000001">
    <property type="protein sequence ID" value="RXF72393.1"/>
    <property type="molecule type" value="Genomic_DNA"/>
</dbReference>
<dbReference type="AlphaFoldDB" id="A0A4Q0MGL3"/>
<evidence type="ECO:0000313" key="2">
    <source>
        <dbReference type="EMBL" id="RXF72393.1"/>
    </source>
</evidence>
<dbReference type="EMBL" id="VWNE01000046">
    <property type="protein sequence ID" value="KAA8476118.1"/>
    <property type="molecule type" value="Genomic_DNA"/>
</dbReference>
<dbReference type="RefSeq" id="WP_128767578.1">
    <property type="nucleotide sequence ID" value="NZ_RXOC01000001.1"/>
</dbReference>
<comment type="caution">
    <text evidence="2">The sequence shown here is derived from an EMBL/GenBank/DDBJ whole genome shotgun (WGS) entry which is preliminary data.</text>
</comment>
<evidence type="ECO:0000313" key="4">
    <source>
        <dbReference type="Proteomes" id="UP000322918"/>
    </source>
</evidence>
<name>A0A4Q0MGL3_9SPHI</name>
<protein>
    <recommendedName>
        <fullName evidence="5">DUF2378 family protein</fullName>
    </recommendedName>
</protein>
<organism evidence="2 3">
    <name type="scientific">Arcticibacter tournemirensis</name>
    <dbReference type="NCBI Taxonomy" id="699437"/>
    <lineage>
        <taxon>Bacteria</taxon>
        <taxon>Pseudomonadati</taxon>
        <taxon>Bacteroidota</taxon>
        <taxon>Sphingobacteriia</taxon>
        <taxon>Sphingobacteriales</taxon>
        <taxon>Sphingobacteriaceae</taxon>
        <taxon>Arcticibacter</taxon>
    </lineage>
</organism>
<evidence type="ECO:0000313" key="3">
    <source>
        <dbReference type="Proteomes" id="UP000290848"/>
    </source>
</evidence>
<dbReference type="Proteomes" id="UP000322918">
    <property type="component" value="Unassembled WGS sequence"/>
</dbReference>
<sequence length="183" mass="20680">MKTIDSHFRHFLSFSPEAEIKGSAILRAVEGLGAYSNQVYTLLSLEGLPMIYAEEWYNLQKWLNVLKLVYTKYGAFTLLTLGKSVSDDFPESETMDLQTALSLLDSGYRFNHRNGDVGGLELTGFDKEKRTAVFNSHSPYPPEFGKGVILGIMRKFKPDKGAVPEIIIENTETPLSYTYHISW</sequence>
<dbReference type="Proteomes" id="UP000290848">
    <property type="component" value="Unassembled WGS sequence"/>
</dbReference>
<accession>A0A4Q0MGL3</accession>